<dbReference type="InterPro" id="IPR011011">
    <property type="entry name" value="Znf_FYVE_PHD"/>
</dbReference>
<dbReference type="PANTHER" id="PTHR13793:SF107">
    <property type="entry name" value="BROMODOMAIN-CONTAINING PROTEIN HOMOLOG"/>
    <property type="match status" value="1"/>
</dbReference>
<evidence type="ECO:0000313" key="8">
    <source>
        <dbReference type="EMBL" id="KAK1444541.1"/>
    </source>
</evidence>
<comment type="caution">
    <text evidence="8">The sequence shown here is derived from an EMBL/GenBank/DDBJ whole genome shotgun (WGS) entry which is preliminary data.</text>
</comment>
<feature type="domain" description="PHD-type" evidence="6">
    <location>
        <begin position="945"/>
        <end position="999"/>
    </location>
</feature>
<dbReference type="PROSITE" id="PS50081">
    <property type="entry name" value="ZF_DAG_PE_2"/>
    <property type="match status" value="1"/>
</dbReference>
<dbReference type="CDD" id="cd15571">
    <property type="entry name" value="ePHD"/>
    <property type="match status" value="2"/>
</dbReference>
<evidence type="ECO:0000313" key="9">
    <source>
        <dbReference type="Proteomes" id="UP001230268"/>
    </source>
</evidence>
<evidence type="ECO:0000259" key="7">
    <source>
        <dbReference type="PROSITE" id="PS50081"/>
    </source>
</evidence>
<dbReference type="InterPro" id="IPR001965">
    <property type="entry name" value="Znf_PHD"/>
</dbReference>
<evidence type="ECO:0000259" key="6">
    <source>
        <dbReference type="PROSITE" id="PS50016"/>
    </source>
</evidence>
<organism evidence="8 9">
    <name type="scientific">Babesia gibsoni</name>
    <dbReference type="NCBI Taxonomy" id="33632"/>
    <lineage>
        <taxon>Eukaryota</taxon>
        <taxon>Sar</taxon>
        <taxon>Alveolata</taxon>
        <taxon>Apicomplexa</taxon>
        <taxon>Aconoidasida</taxon>
        <taxon>Piroplasmida</taxon>
        <taxon>Babesiidae</taxon>
        <taxon>Babesia</taxon>
    </lineage>
</organism>
<keyword evidence="2 4" id="KW-0863">Zinc-finger</keyword>
<accession>A0AAD8PFW4</accession>
<evidence type="ECO:0000256" key="4">
    <source>
        <dbReference type="PROSITE-ProRule" id="PRU00146"/>
    </source>
</evidence>
<evidence type="ECO:0000256" key="2">
    <source>
        <dbReference type="ARBA" id="ARBA00022771"/>
    </source>
</evidence>
<keyword evidence="9" id="KW-1185">Reference proteome</keyword>
<keyword evidence="1" id="KW-0479">Metal-binding</keyword>
<dbReference type="PANTHER" id="PTHR13793">
    <property type="entry name" value="PHD FINGER PROTEINS"/>
    <property type="match status" value="1"/>
</dbReference>
<dbReference type="InterPro" id="IPR002219">
    <property type="entry name" value="PKC_DAG/PE"/>
</dbReference>
<name>A0AAD8PFW4_BABGI</name>
<dbReference type="GO" id="GO:0006357">
    <property type="term" value="P:regulation of transcription by RNA polymerase II"/>
    <property type="evidence" value="ECO:0007669"/>
    <property type="project" value="TreeGrafter"/>
</dbReference>
<dbReference type="CDD" id="cd00029">
    <property type="entry name" value="C1"/>
    <property type="match status" value="1"/>
</dbReference>
<evidence type="ECO:0000256" key="3">
    <source>
        <dbReference type="ARBA" id="ARBA00022833"/>
    </source>
</evidence>
<proteinExistence type="predicted"/>
<evidence type="ECO:0000256" key="1">
    <source>
        <dbReference type="ARBA" id="ARBA00022723"/>
    </source>
</evidence>
<keyword evidence="3" id="KW-0862">Zinc</keyword>
<dbReference type="InterPro" id="IPR013083">
    <property type="entry name" value="Znf_RING/FYVE/PHD"/>
</dbReference>
<dbReference type="InterPro" id="IPR019787">
    <property type="entry name" value="Znf_PHD-finger"/>
</dbReference>
<feature type="region of interest" description="Disordered" evidence="5">
    <location>
        <begin position="1"/>
        <end position="21"/>
    </location>
</feature>
<feature type="domain" description="Phorbol-ester/DAG-type" evidence="7">
    <location>
        <begin position="100"/>
        <end position="161"/>
    </location>
</feature>
<dbReference type="EMBL" id="JAVEPI010000001">
    <property type="protein sequence ID" value="KAK1444541.1"/>
    <property type="molecule type" value="Genomic_DNA"/>
</dbReference>
<dbReference type="Gene3D" id="3.30.40.10">
    <property type="entry name" value="Zinc/RING finger domain, C3HC4 (zinc finger)"/>
    <property type="match status" value="4"/>
</dbReference>
<protein>
    <submittedName>
        <fullName evidence="8">PHD finger proteins domain containing protein</fullName>
    </submittedName>
</protein>
<dbReference type="PROSITE" id="PS50016">
    <property type="entry name" value="ZF_PHD_2"/>
    <property type="match status" value="1"/>
</dbReference>
<dbReference type="Proteomes" id="UP001230268">
    <property type="component" value="Unassembled WGS sequence"/>
</dbReference>
<dbReference type="SMART" id="SM00249">
    <property type="entry name" value="PHD"/>
    <property type="match status" value="6"/>
</dbReference>
<dbReference type="GO" id="GO:0008270">
    <property type="term" value="F:zinc ion binding"/>
    <property type="evidence" value="ECO:0007669"/>
    <property type="project" value="UniProtKB-KW"/>
</dbReference>
<dbReference type="Pfam" id="PF13832">
    <property type="entry name" value="zf-HC5HC2H_2"/>
    <property type="match status" value="3"/>
</dbReference>
<sequence>MDTSGSDRSPSGRLGMRLIPPGPSQMIESPVHSGPIPTDYMSALARYGSLQMSSEQTKYESQILSTYKSESYQERGLPTQMACSISTGQLLDTDIWPVESHVLSGERSIYDAVSINPEERCDACLGLIKGKHLKCSLCGVTVHKSCSGMESPEVPYDSFKCDVCRGKANKAPRCHICNMTKGAMRFSSSDKVWVHCSCVFFARRAYNIAFRDPFRMTGPTGVKASVSANAGSTTCDACESSVGLLVPCSYPRCIRHLHSRCALFHEGYEGSSFSDVIYYPHDGRRKYFNFIGTFCNEHATSDYVLTAVQFYLRRSYVIRERGSSNYRKYQTEVSEMVRMTSAVAAFAYTEEDDRRAIYSSPELVMNVEPYIKGYWVKGNVYASHENTKLEHWVDFFKRDRETARSYAHSELIYNPEDDTIHIDVTDEANKSLDTLPVVDVHSATGDASLDSSSSQFRGQRMMWQKFDIFRPIPYGPYSDQVLLNLDINSRKKSVSEYANLERTVLTCSDFLEPRELGEIYMQQILLGCKGILSLLESLKADVDREINASPKNGAVPTLSERKHFRLHVLVDTGRTSGMMIFKVDRWLLGALSGSVTHTERGTTISASETKFALDEEVRHFISHVQAELVKNTYNTGMFLSSGANGAKEIDVVSGIAEYNLKDDLWQLHSDLNSQGNDGDNMRMRRKGLKKQKADISLRSMELEKFVELTPLECELLKRCTLEMSHTNEVNLKLAVMKNTVNLSPNVNFIQIVDWDSIVRHIQSSSHDGGANNSVKITSSRAMKQTAAVGRTYNALPMVAMPTVDSHLRPPVPMISLGKQTWPVVDDLNFVRCQKELTESELATVLSQLRKIRQNIRENVLEINARRPKMNEIMGITHTLLEKYEAMDRWSTLVINACRGLNDKLETAAQPTTAAIPAEPVLPPTGTPKSSDVRNAAKRAEGIVEGAYCSVCFTNTGNNLNPVYTCSRCFMSCHRNCYGVGRVGKEMDNSDYICRRCEYERRSMGSQWQTAFRSCSILCSICGRGGGALKRCDADEWAHVFCLLSLTPETSCLNYVTLEPWTLTGVAKWRRECTCAICGIHWGLVLRCDECDTTAHPLCAWLHGYKFNASSSMEYMVRMTTGEVLMKELHITVVCNEHDEKRQWSQYVTMRNRRFLNRDTAYSLFEGKDKRRKLRSLLPECLASTESLDMPSILAEIGETQHITEEKRCGICFGTGDLVDFINCRESVHYWCYVERHSETFSSQKDKSMYLDGTPDTLICDVCRNKDEGAECAICKVASGVLKQIPGTGSKSGQKRKYMHVICGVCFPETLIMLYRGNEEDNAHKKEESEECVVCHSTEGLMVTCSHEDCSIQFHAFCGISNRYAVETHCLDLKVGPQYVAYCQNHSLTSKSVGNNIKLLLRFRNYLTVLREMVNDLAAQDTVMRAWYRKKQELLNAEYPLTSLIQKQ</sequence>
<evidence type="ECO:0000256" key="5">
    <source>
        <dbReference type="SAM" id="MobiDB-lite"/>
    </source>
</evidence>
<gene>
    <name evidence="8" type="ORF">BgAZ_104470</name>
</gene>
<dbReference type="InterPro" id="IPR050701">
    <property type="entry name" value="Histone_Mod_Regulator"/>
</dbReference>
<dbReference type="SUPFAM" id="SSF57903">
    <property type="entry name" value="FYVE/PHD zinc finger"/>
    <property type="match status" value="2"/>
</dbReference>
<reference evidence="8" key="1">
    <citation type="submission" date="2023-08" db="EMBL/GenBank/DDBJ databases">
        <title>Draft sequence of the Babesia gibsoni genome.</title>
        <authorList>
            <person name="Yamagishi J.Y."/>
            <person name="Xuan X.X."/>
        </authorList>
    </citation>
    <scope>NUCLEOTIDE SEQUENCE</scope>
    <source>
        <strain evidence="8">Azabu</strain>
    </source>
</reference>